<organism evidence="2 3">
    <name type="scientific">Ditylenchus destructor</name>
    <dbReference type="NCBI Taxonomy" id="166010"/>
    <lineage>
        <taxon>Eukaryota</taxon>
        <taxon>Metazoa</taxon>
        <taxon>Ecdysozoa</taxon>
        <taxon>Nematoda</taxon>
        <taxon>Chromadorea</taxon>
        <taxon>Rhabditida</taxon>
        <taxon>Tylenchina</taxon>
        <taxon>Tylenchomorpha</taxon>
        <taxon>Sphaerularioidea</taxon>
        <taxon>Anguinidae</taxon>
        <taxon>Anguininae</taxon>
        <taxon>Ditylenchus</taxon>
    </lineage>
</organism>
<protein>
    <submittedName>
        <fullName evidence="2">Uncharacterized protein</fullName>
    </submittedName>
</protein>
<keyword evidence="3" id="KW-1185">Reference proteome</keyword>
<feature type="chain" id="PRO_5041951600" evidence="1">
    <location>
        <begin position="20"/>
        <end position="128"/>
    </location>
</feature>
<proteinExistence type="predicted"/>
<sequence>MTYFYLLVIAACGINLCVSGTNTLVTKAEYDACLVGEDLDGTASENDFLPTTLVHLELGWYIKVDRRYGNIYSFALTHAPAIQWLPVNARWEITLALSAITQKMLSHLSRQKKTPQLERSLGQLATCR</sequence>
<dbReference type="Proteomes" id="UP001201812">
    <property type="component" value="Unassembled WGS sequence"/>
</dbReference>
<name>A0AAD4MPW5_9BILA</name>
<comment type="caution">
    <text evidence="2">The sequence shown here is derived from an EMBL/GenBank/DDBJ whole genome shotgun (WGS) entry which is preliminary data.</text>
</comment>
<feature type="signal peptide" evidence="1">
    <location>
        <begin position="1"/>
        <end position="19"/>
    </location>
</feature>
<gene>
    <name evidence="2" type="ORF">DdX_16727</name>
</gene>
<dbReference type="EMBL" id="JAKKPZ010000146">
    <property type="protein sequence ID" value="KAI1700392.1"/>
    <property type="molecule type" value="Genomic_DNA"/>
</dbReference>
<evidence type="ECO:0000313" key="3">
    <source>
        <dbReference type="Proteomes" id="UP001201812"/>
    </source>
</evidence>
<evidence type="ECO:0000313" key="2">
    <source>
        <dbReference type="EMBL" id="KAI1700392.1"/>
    </source>
</evidence>
<accession>A0AAD4MPW5</accession>
<dbReference type="AlphaFoldDB" id="A0AAD4MPW5"/>
<reference evidence="2" key="1">
    <citation type="submission" date="2022-01" db="EMBL/GenBank/DDBJ databases">
        <title>Genome Sequence Resource for Two Populations of Ditylenchus destructor, the Migratory Endoparasitic Phytonematode.</title>
        <authorList>
            <person name="Zhang H."/>
            <person name="Lin R."/>
            <person name="Xie B."/>
        </authorList>
    </citation>
    <scope>NUCLEOTIDE SEQUENCE</scope>
    <source>
        <strain evidence="2">BazhouSP</strain>
    </source>
</reference>
<evidence type="ECO:0000256" key="1">
    <source>
        <dbReference type="SAM" id="SignalP"/>
    </source>
</evidence>
<keyword evidence="1" id="KW-0732">Signal</keyword>